<dbReference type="RefSeq" id="WP_091944540.1">
    <property type="nucleotide sequence ID" value="NZ_FOEE01000008.1"/>
</dbReference>
<evidence type="ECO:0000259" key="1">
    <source>
        <dbReference type="Pfam" id="PF07238"/>
    </source>
</evidence>
<protein>
    <submittedName>
        <fullName evidence="2">PilZ domain-containing protein</fullName>
    </submittedName>
</protein>
<sequence>MGAGQVLEFPTVREIVDVQAEGVDEGATATVLDVAGGTVHVTVARTMSGRPIRLEPGARLRFTWRDGRTMVAAPGELVAVELGEEPRWEVRVLGPVEQTQRRNAVRADLRLPVIVTTGGIERTGTTLDLSEGGARLLLEEEPADRDGRPVRASGDAMRLALDLDGETMTDEVRLVRRYPREDGRWEASVRFTALTERQEDAVRRRVFAELRAQAASGVS</sequence>
<dbReference type="GO" id="GO:0035438">
    <property type="term" value="F:cyclic-di-GMP binding"/>
    <property type="evidence" value="ECO:0007669"/>
    <property type="project" value="InterPro"/>
</dbReference>
<keyword evidence="3" id="KW-1185">Reference proteome</keyword>
<dbReference type="STRING" id="673521.SAMN05660991_02897"/>
<evidence type="ECO:0000313" key="3">
    <source>
        <dbReference type="Proteomes" id="UP000198960"/>
    </source>
</evidence>
<reference evidence="3" key="1">
    <citation type="submission" date="2016-10" db="EMBL/GenBank/DDBJ databases">
        <authorList>
            <person name="Varghese N."/>
            <person name="Submissions S."/>
        </authorList>
    </citation>
    <scope>NUCLEOTIDE SEQUENCE [LARGE SCALE GENOMIC DNA]</scope>
    <source>
        <strain evidence="3">DSM 45413</strain>
    </source>
</reference>
<proteinExistence type="predicted"/>
<feature type="domain" description="PilZ" evidence="1">
    <location>
        <begin position="100"/>
        <end position="207"/>
    </location>
</feature>
<evidence type="ECO:0000313" key="2">
    <source>
        <dbReference type="EMBL" id="SEP02438.1"/>
    </source>
</evidence>
<organism evidence="2 3">
    <name type="scientific">Trujillonella endophytica</name>
    <dbReference type="NCBI Taxonomy" id="673521"/>
    <lineage>
        <taxon>Bacteria</taxon>
        <taxon>Bacillati</taxon>
        <taxon>Actinomycetota</taxon>
        <taxon>Actinomycetes</taxon>
        <taxon>Geodermatophilales</taxon>
        <taxon>Geodermatophilaceae</taxon>
        <taxon>Trujillonella</taxon>
    </lineage>
</organism>
<dbReference type="Proteomes" id="UP000198960">
    <property type="component" value="Unassembled WGS sequence"/>
</dbReference>
<dbReference type="EMBL" id="FOEE01000008">
    <property type="protein sequence ID" value="SEP02438.1"/>
    <property type="molecule type" value="Genomic_DNA"/>
</dbReference>
<dbReference type="InterPro" id="IPR009875">
    <property type="entry name" value="PilZ_domain"/>
</dbReference>
<dbReference type="SUPFAM" id="SSF141371">
    <property type="entry name" value="PilZ domain-like"/>
    <property type="match status" value="1"/>
</dbReference>
<dbReference type="Gene3D" id="2.40.10.220">
    <property type="entry name" value="predicted glycosyltransferase like domains"/>
    <property type="match status" value="1"/>
</dbReference>
<name>A0A1H8UIJ2_9ACTN</name>
<dbReference type="Pfam" id="PF07238">
    <property type="entry name" value="PilZ"/>
    <property type="match status" value="1"/>
</dbReference>
<dbReference type="OrthoDB" id="3284647at2"/>
<accession>A0A1H8UIJ2</accession>
<gene>
    <name evidence="2" type="ORF">SAMN05660991_02897</name>
</gene>
<dbReference type="AlphaFoldDB" id="A0A1H8UIJ2"/>